<proteinExistence type="predicted"/>
<sequence>MFRYGRAGPTLTEQLNRIAQVGDDDEELLQLLDQVMEEEQASVGFRWQAASSQKRQDRVLSMYLQFLRDILLRAELRDSSDDEAKRVAFPSDVDKLGKMLRAFLIFIFLKAVPRSASTGTRIKYRSLAQYREALLFWINHIFVERNERPPPKITLFNKMTASRQRIQKRYRDPDAKKAKKSFLGLDELRELIDYEMLNNISIENSEQHQLACCLGRMLAVRPGTLCPGPSGRNKPLSSGDIKITTCDEPGQFNINVEFENIAIKISNNPDQQEDHPLNVTIKSATSHEDLIFSPSHRLLVIAIRRGLLQGISTLEELLNTNLQIIQVKPEYLNEPIFYQSTPKGTSLNFNKPLRAASLTDYLRNRSHALGYPSARNMMGHAPESHTLKRSYLSLGPTLDVQAIATEAPMQAGGVSDQFVAEWAPFAQSRLSDTGIQKTRGAALRAYAAKPVEMDPAYPHGASVDQLKAYRKKVRRRAQMDLMDQERTLEQSRMTRAEFRDRLGATKASSFAKAVLDRAAQSVQALADMEVDMNDGDNDDFDDEIDTPEEEPGEVDLEEAAARAGTRQLSLDVKHDESNAIDASAVPFKELARSFMESLLHNTMTNTVGTWAEGDQRCVLCLEDETTSQADKEKKWDKQAKLIRHQQTMFHSARRQWERRVQSQHDAIDPNGPWYCPYCPESDRHGYGRLNEVIQHLQRSKKDDPAHDRLMAEDGWLEEDFASPRLGAERERSRERHARRSVEKLGYNFVHEPPELLFSIPFTAPATSHTFHRGGPSVFTDPPPGAKPGMMTTDYNDPPPGTKVGFPSSTREFMGWETDKVPPHLQQFMEAVETPRPFTDMWDEEAKAKNDDQSRRSRQ</sequence>
<evidence type="ECO:0000256" key="1">
    <source>
        <dbReference type="SAM" id="MobiDB-lite"/>
    </source>
</evidence>
<keyword evidence="3" id="KW-1185">Reference proteome</keyword>
<comment type="caution">
    <text evidence="2">The sequence shown here is derived from an EMBL/GenBank/DDBJ whole genome shotgun (WGS) entry which is preliminary data.</text>
</comment>
<organism evidence="2 3">
    <name type="scientific">Phyllosticta citriasiana</name>
    <dbReference type="NCBI Taxonomy" id="595635"/>
    <lineage>
        <taxon>Eukaryota</taxon>
        <taxon>Fungi</taxon>
        <taxon>Dikarya</taxon>
        <taxon>Ascomycota</taxon>
        <taxon>Pezizomycotina</taxon>
        <taxon>Dothideomycetes</taxon>
        <taxon>Dothideomycetes incertae sedis</taxon>
        <taxon>Botryosphaeriales</taxon>
        <taxon>Phyllostictaceae</taxon>
        <taxon>Phyllosticta</taxon>
    </lineage>
</organism>
<reference evidence="2 3" key="1">
    <citation type="submission" date="2024-04" db="EMBL/GenBank/DDBJ databases">
        <title>Phyllosticta paracitricarpa is synonymous to the EU quarantine fungus P. citricarpa based on phylogenomic analyses.</title>
        <authorList>
            <consortium name="Lawrence Berkeley National Laboratory"/>
            <person name="Van Ingen-Buijs V.A."/>
            <person name="Van Westerhoven A.C."/>
            <person name="Haridas S."/>
            <person name="Skiadas P."/>
            <person name="Martin F."/>
            <person name="Groenewald J.Z."/>
            <person name="Crous P.W."/>
            <person name="Seidl M.F."/>
        </authorList>
    </citation>
    <scope>NUCLEOTIDE SEQUENCE [LARGE SCALE GENOMIC DNA]</scope>
    <source>
        <strain evidence="2 3">CBS 123371</strain>
    </source>
</reference>
<dbReference type="Proteomes" id="UP001363622">
    <property type="component" value="Unassembled WGS sequence"/>
</dbReference>
<accession>A0ABR1KSW2</accession>
<evidence type="ECO:0000313" key="2">
    <source>
        <dbReference type="EMBL" id="KAK7520100.1"/>
    </source>
</evidence>
<feature type="compositionally biased region" description="Basic and acidic residues" evidence="1">
    <location>
        <begin position="843"/>
        <end position="858"/>
    </location>
</feature>
<name>A0ABR1KSW2_9PEZI</name>
<feature type="region of interest" description="Disordered" evidence="1">
    <location>
        <begin position="835"/>
        <end position="858"/>
    </location>
</feature>
<gene>
    <name evidence="2" type="ORF">IWZ03DRAFT_437163</name>
</gene>
<feature type="region of interest" description="Disordered" evidence="1">
    <location>
        <begin position="533"/>
        <end position="555"/>
    </location>
</feature>
<dbReference type="EMBL" id="JBBPHU010000003">
    <property type="protein sequence ID" value="KAK7520100.1"/>
    <property type="molecule type" value="Genomic_DNA"/>
</dbReference>
<evidence type="ECO:0000313" key="3">
    <source>
        <dbReference type="Proteomes" id="UP001363622"/>
    </source>
</evidence>
<protein>
    <submittedName>
        <fullName evidence="2">Uncharacterized protein</fullName>
    </submittedName>
</protein>